<feature type="chain" id="PRO_5012068653" evidence="1">
    <location>
        <begin position="22"/>
        <end position="256"/>
    </location>
</feature>
<evidence type="ECO:0000313" key="3">
    <source>
        <dbReference type="Proteomes" id="UP000186176"/>
    </source>
</evidence>
<dbReference type="Proteomes" id="UP000186176">
    <property type="component" value="Unassembled WGS sequence"/>
</dbReference>
<protein>
    <submittedName>
        <fullName evidence="2">Uncharacterized protein</fullName>
    </submittedName>
</protein>
<proteinExistence type="predicted"/>
<dbReference type="VEuPathDB" id="CryptoDB:cubi_00979"/>
<dbReference type="OrthoDB" id="341943at2759"/>
<name>A0A1J4M9E2_9CRYT</name>
<evidence type="ECO:0000256" key="1">
    <source>
        <dbReference type="SAM" id="SignalP"/>
    </source>
</evidence>
<dbReference type="AlphaFoldDB" id="A0A1J4M9E2"/>
<accession>A0A1J4M9E2</accession>
<keyword evidence="3" id="KW-1185">Reference proteome</keyword>
<feature type="signal peptide" evidence="1">
    <location>
        <begin position="1"/>
        <end position="21"/>
    </location>
</feature>
<sequence length="256" mass="29923">MCIYLFILTAIFYFCKNRSTAVLLTEQVSLFQVSRLQNQPFLESKPLFDGKGNKEYKIFISEFGISDDLTTGKECSSNELNSLFEELKQMFIKYYSLKGSILDLKKKSISDQVQEQIEMGSKMYQEADIELKKLISKIFACIIIRTAPDYINHSTSQNHIGCSIHSYVYYLSMKRLSKKIIKLLEETLSKFSKSKSNCQLVNANFKQTSCHYLLCSLKAIKASIITETYYYYQYKRTQKNCKPFVQRNIYKLFLFK</sequence>
<evidence type="ECO:0000313" key="2">
    <source>
        <dbReference type="EMBL" id="OII70834.1"/>
    </source>
</evidence>
<keyword evidence="1" id="KW-0732">Signal</keyword>
<comment type="caution">
    <text evidence="2">The sequence shown here is derived from an EMBL/GenBank/DDBJ whole genome shotgun (WGS) entry which is preliminary data.</text>
</comment>
<dbReference type="GeneID" id="39977770"/>
<reference evidence="2 3" key="1">
    <citation type="submission" date="2016-10" db="EMBL/GenBank/DDBJ databases">
        <title>Reductive evolution of mitochondrial metabolism and differential evolution of invasion-related proteins in Cryptosporidium.</title>
        <authorList>
            <person name="Liu S."/>
            <person name="Roellig D.M."/>
            <person name="Guo Y."/>
            <person name="Li N."/>
            <person name="Frace M.A."/>
            <person name="Tang K."/>
            <person name="Zhang L."/>
            <person name="Feng Y."/>
            <person name="Xiao L."/>
        </authorList>
    </citation>
    <scope>NUCLEOTIDE SEQUENCE [LARGE SCALE GENOMIC DNA]</scope>
    <source>
        <strain evidence="2">39726</strain>
    </source>
</reference>
<organism evidence="2 3">
    <name type="scientific">Cryptosporidium ubiquitum</name>
    <dbReference type="NCBI Taxonomy" id="857276"/>
    <lineage>
        <taxon>Eukaryota</taxon>
        <taxon>Sar</taxon>
        <taxon>Alveolata</taxon>
        <taxon>Apicomplexa</taxon>
        <taxon>Conoidasida</taxon>
        <taxon>Coccidia</taxon>
        <taxon>Eucoccidiorida</taxon>
        <taxon>Eimeriorina</taxon>
        <taxon>Cryptosporidiidae</taxon>
        <taxon>Cryptosporidium</taxon>
    </lineage>
</organism>
<gene>
    <name evidence="2" type="ORF">cubi_00979</name>
</gene>
<dbReference type="EMBL" id="LRBP01000039">
    <property type="protein sequence ID" value="OII70834.1"/>
    <property type="molecule type" value="Genomic_DNA"/>
</dbReference>
<dbReference type="RefSeq" id="XP_028872942.1">
    <property type="nucleotide sequence ID" value="XM_029017991.1"/>
</dbReference>